<evidence type="ECO:0000313" key="1">
    <source>
        <dbReference type="EMBL" id="WVZ68737.1"/>
    </source>
</evidence>
<dbReference type="Proteomes" id="UP001341281">
    <property type="component" value="Chromosome 04"/>
</dbReference>
<organism evidence="1 2">
    <name type="scientific">Paspalum notatum var. saurae</name>
    <dbReference type="NCBI Taxonomy" id="547442"/>
    <lineage>
        <taxon>Eukaryota</taxon>
        <taxon>Viridiplantae</taxon>
        <taxon>Streptophyta</taxon>
        <taxon>Embryophyta</taxon>
        <taxon>Tracheophyta</taxon>
        <taxon>Spermatophyta</taxon>
        <taxon>Magnoliopsida</taxon>
        <taxon>Liliopsida</taxon>
        <taxon>Poales</taxon>
        <taxon>Poaceae</taxon>
        <taxon>PACMAD clade</taxon>
        <taxon>Panicoideae</taxon>
        <taxon>Andropogonodae</taxon>
        <taxon>Paspaleae</taxon>
        <taxon>Paspalinae</taxon>
        <taxon>Paspalum</taxon>
    </lineage>
</organism>
<keyword evidence="2" id="KW-1185">Reference proteome</keyword>
<proteinExistence type="predicted"/>
<dbReference type="FunFam" id="3.90.940.40:FF:000001">
    <property type="entry name" value="Protein CHLORORESPIRATORY REDUCTION 7 chloroplastic"/>
    <property type="match status" value="1"/>
</dbReference>
<dbReference type="EMBL" id="CP144748">
    <property type="protein sequence ID" value="WVZ68737.1"/>
    <property type="molecule type" value="Genomic_DNA"/>
</dbReference>
<dbReference type="AlphaFoldDB" id="A0AAQ3TAN4"/>
<dbReference type="PANTHER" id="PTHR36803:SF1">
    <property type="entry name" value="PROTEIN CHLORORESPIRATORY REDUCTION 7, CHLOROPLASTIC"/>
    <property type="match status" value="1"/>
</dbReference>
<accession>A0AAQ3TAN4</accession>
<dbReference type="PANTHER" id="PTHR36803">
    <property type="entry name" value="PROTEIN CHLORORESPIRATORY REDUCTION 7, CHLOROPLASTIC"/>
    <property type="match status" value="1"/>
</dbReference>
<dbReference type="InterPro" id="IPR021954">
    <property type="entry name" value="CRR7"/>
</dbReference>
<dbReference type="GO" id="GO:0009570">
    <property type="term" value="C:chloroplast stroma"/>
    <property type="evidence" value="ECO:0007669"/>
    <property type="project" value="TreeGrafter"/>
</dbReference>
<sequence>MEMAAAVQPECGSIGELFSGRTPGRPSLLPCRRPQKAAAAAFWGAAVRFSSTASLKRPPGRIHQDHASQVCAARRRRADIQSDTFVLMEPGMEEQFVSREELEARLKGWLDKWPREALPPDLAKFETVDDAVSYLVRSVCVLDIDGEVGSVQWYQVELE</sequence>
<evidence type="ECO:0000313" key="2">
    <source>
        <dbReference type="Proteomes" id="UP001341281"/>
    </source>
</evidence>
<dbReference type="InterPro" id="IPR038150">
    <property type="entry name" value="CRR7-like_sf"/>
</dbReference>
<name>A0AAQ3TAN4_PASNO</name>
<gene>
    <name evidence="1" type="ORF">U9M48_017639</name>
</gene>
<protein>
    <recommendedName>
        <fullName evidence="3">Chlororespiratory reduction 7</fullName>
    </recommendedName>
</protein>
<dbReference type="Pfam" id="PF12095">
    <property type="entry name" value="CRR7"/>
    <property type="match status" value="1"/>
</dbReference>
<dbReference type="Gene3D" id="3.90.940.40">
    <property type="entry name" value="Protein CHLORORESPIRATORY REDUCTION 7"/>
    <property type="match status" value="1"/>
</dbReference>
<reference evidence="1 2" key="1">
    <citation type="submission" date="2024-02" db="EMBL/GenBank/DDBJ databases">
        <title>High-quality chromosome-scale genome assembly of Pensacola bahiagrass (Paspalum notatum Flugge var. saurae).</title>
        <authorList>
            <person name="Vega J.M."/>
            <person name="Podio M."/>
            <person name="Orjuela J."/>
            <person name="Siena L.A."/>
            <person name="Pessino S.C."/>
            <person name="Combes M.C."/>
            <person name="Mariac C."/>
            <person name="Albertini E."/>
            <person name="Pupilli F."/>
            <person name="Ortiz J.P.A."/>
            <person name="Leblanc O."/>
        </authorList>
    </citation>
    <scope>NUCLEOTIDE SEQUENCE [LARGE SCALE GENOMIC DNA]</scope>
    <source>
        <strain evidence="1">R1</strain>
        <tissue evidence="1">Leaf</tissue>
    </source>
</reference>
<evidence type="ECO:0008006" key="3">
    <source>
        <dbReference type="Google" id="ProtNLM"/>
    </source>
</evidence>